<reference evidence="5 6" key="1">
    <citation type="submission" date="2025-04" db="UniProtKB">
        <authorList>
            <consortium name="RefSeq"/>
        </authorList>
    </citation>
    <scope>IDENTIFICATION</scope>
    <source>
        <tissue evidence="5 6">Whole sample</tissue>
    </source>
</reference>
<dbReference type="Pfam" id="PF07686">
    <property type="entry name" value="V-set"/>
    <property type="match status" value="1"/>
</dbReference>
<dbReference type="InterPro" id="IPR036179">
    <property type="entry name" value="Ig-like_dom_sf"/>
</dbReference>
<evidence type="ECO:0000313" key="8">
    <source>
        <dbReference type="RefSeq" id="XP_022333120.1"/>
    </source>
</evidence>
<sequence length="315" mass="35017">MDGLQFINGVVFLVLLLSSLLAKAQFRGFHGSLNRHPTFNPTRHNVTYYVGETALLECSVENLGTKEIIWKNRNQKHVITVGSFVFVGNGAYSVSHPDNSPHYDLVIKNVQKHHAGVYECQVSTREEMSINIQLNVIDPPKDKEISSVFSLITASAAVSRPAMTLSGAEFVDQGEAIRLSCNATGVRHAPEDVDWFFKGHKIQSSVQEEIIITKFHSSETRTLLSTLEIERSKMEHSGIYICRSTDLTIKSHNVQVINAASKNSERAVKDVGGTSEDRTGRQAEQKDNHCSLLTTHFPTLVLLSTLSSLLIYLPR</sequence>
<feature type="domain" description="Ig-like" evidence="3">
    <location>
        <begin position="161"/>
        <end position="269"/>
    </location>
</feature>
<keyword evidence="4" id="KW-1185">Reference proteome</keyword>
<dbReference type="RefSeq" id="XP_022333117.1">
    <property type="nucleotide sequence ID" value="XM_022477409.1"/>
</dbReference>
<name>A0A8B8DYT8_CRAVI</name>
<organism evidence="4 8">
    <name type="scientific">Crassostrea virginica</name>
    <name type="common">Eastern oyster</name>
    <dbReference type="NCBI Taxonomy" id="6565"/>
    <lineage>
        <taxon>Eukaryota</taxon>
        <taxon>Metazoa</taxon>
        <taxon>Spiralia</taxon>
        <taxon>Lophotrochozoa</taxon>
        <taxon>Mollusca</taxon>
        <taxon>Bivalvia</taxon>
        <taxon>Autobranchia</taxon>
        <taxon>Pteriomorphia</taxon>
        <taxon>Ostreida</taxon>
        <taxon>Ostreoidea</taxon>
        <taxon>Ostreidae</taxon>
        <taxon>Crassostrea</taxon>
    </lineage>
</organism>
<dbReference type="Gene3D" id="2.60.40.10">
    <property type="entry name" value="Immunoglobulins"/>
    <property type="match status" value="2"/>
</dbReference>
<feature type="chain" id="PRO_5044666365" evidence="2">
    <location>
        <begin position="25"/>
        <end position="315"/>
    </location>
</feature>
<dbReference type="CDD" id="cd00096">
    <property type="entry name" value="Ig"/>
    <property type="match status" value="1"/>
</dbReference>
<dbReference type="SMART" id="SM00408">
    <property type="entry name" value="IGc2"/>
    <property type="match status" value="2"/>
</dbReference>
<dbReference type="PANTHER" id="PTHR23279">
    <property type="entry name" value="DEFECTIVE PROBOSCIS EXTENSION RESPONSE DPR -RELATED"/>
    <property type="match status" value="1"/>
</dbReference>
<evidence type="ECO:0000256" key="1">
    <source>
        <dbReference type="SAM" id="MobiDB-lite"/>
    </source>
</evidence>
<dbReference type="InterPro" id="IPR013783">
    <property type="entry name" value="Ig-like_fold"/>
</dbReference>
<dbReference type="InterPro" id="IPR003598">
    <property type="entry name" value="Ig_sub2"/>
</dbReference>
<dbReference type="Proteomes" id="UP000694844">
    <property type="component" value="Chromosome 4"/>
</dbReference>
<dbReference type="InterPro" id="IPR037448">
    <property type="entry name" value="Zig-8"/>
</dbReference>
<gene>
    <name evidence="5 6 7 8" type="primary">LOC111130384</name>
</gene>
<evidence type="ECO:0000313" key="6">
    <source>
        <dbReference type="RefSeq" id="XP_022333118.1"/>
    </source>
</evidence>
<dbReference type="Pfam" id="PF13927">
    <property type="entry name" value="Ig_3"/>
    <property type="match status" value="1"/>
</dbReference>
<evidence type="ECO:0000256" key="2">
    <source>
        <dbReference type="SAM" id="SignalP"/>
    </source>
</evidence>
<dbReference type="OrthoDB" id="6377396at2759"/>
<feature type="region of interest" description="Disordered" evidence="1">
    <location>
        <begin position="266"/>
        <end position="286"/>
    </location>
</feature>
<dbReference type="RefSeq" id="XP_022333120.1">
    <property type="nucleotide sequence ID" value="XM_022477412.1"/>
</dbReference>
<dbReference type="InterPro" id="IPR007110">
    <property type="entry name" value="Ig-like_dom"/>
</dbReference>
<dbReference type="SMART" id="SM00409">
    <property type="entry name" value="IG"/>
    <property type="match status" value="2"/>
</dbReference>
<dbReference type="RefSeq" id="XP_022333119.1">
    <property type="nucleotide sequence ID" value="XM_022477411.1"/>
</dbReference>
<dbReference type="InterPro" id="IPR013106">
    <property type="entry name" value="Ig_V-set"/>
</dbReference>
<accession>A0A8B8DYT8</accession>
<dbReference type="RefSeq" id="XP_022333118.1">
    <property type="nucleotide sequence ID" value="XM_022477410.1"/>
</dbReference>
<dbReference type="PANTHER" id="PTHR23279:SF36">
    <property type="entry name" value="DEFECTIVE PROBOSCIS EXTENSION RESPONSE 9, ISOFORM A"/>
    <property type="match status" value="1"/>
</dbReference>
<evidence type="ECO:0000313" key="7">
    <source>
        <dbReference type="RefSeq" id="XP_022333119.1"/>
    </source>
</evidence>
<dbReference type="GO" id="GO:0050808">
    <property type="term" value="P:synapse organization"/>
    <property type="evidence" value="ECO:0007669"/>
    <property type="project" value="TreeGrafter"/>
</dbReference>
<dbReference type="GeneID" id="111130384"/>
<feature type="domain" description="Ig-like" evidence="3">
    <location>
        <begin position="37"/>
        <end position="131"/>
    </location>
</feature>
<evidence type="ECO:0000313" key="4">
    <source>
        <dbReference type="Proteomes" id="UP000694844"/>
    </source>
</evidence>
<keyword evidence="2" id="KW-0732">Signal</keyword>
<dbReference type="GO" id="GO:0032589">
    <property type="term" value="C:neuron projection membrane"/>
    <property type="evidence" value="ECO:0007669"/>
    <property type="project" value="TreeGrafter"/>
</dbReference>
<dbReference type="AlphaFoldDB" id="A0A8B8DYT8"/>
<feature type="signal peptide" evidence="2">
    <location>
        <begin position="1"/>
        <end position="24"/>
    </location>
</feature>
<evidence type="ECO:0000313" key="5">
    <source>
        <dbReference type="RefSeq" id="XP_022333117.1"/>
    </source>
</evidence>
<protein>
    <submittedName>
        <fullName evidence="5 6">Vascular endothelial growth factor receptor 1-like isoform X1</fullName>
    </submittedName>
</protein>
<dbReference type="KEGG" id="cvn:111130384"/>
<proteinExistence type="predicted"/>
<dbReference type="InterPro" id="IPR003599">
    <property type="entry name" value="Ig_sub"/>
</dbReference>
<dbReference type="SUPFAM" id="SSF48726">
    <property type="entry name" value="Immunoglobulin"/>
    <property type="match status" value="2"/>
</dbReference>
<evidence type="ECO:0000259" key="3">
    <source>
        <dbReference type="PROSITE" id="PS50835"/>
    </source>
</evidence>
<dbReference type="PROSITE" id="PS50835">
    <property type="entry name" value="IG_LIKE"/>
    <property type="match status" value="2"/>
</dbReference>